<protein>
    <submittedName>
        <fullName evidence="1">T9SS type A sorting domain-containing protein</fullName>
    </submittedName>
</protein>
<gene>
    <name evidence="1" type="ORF">ENG67_03615</name>
</gene>
<dbReference type="InterPro" id="IPR026444">
    <property type="entry name" value="Secre_tail"/>
</dbReference>
<organism evidence="1">
    <name type="scientific">candidate division WOR-3 bacterium</name>
    <dbReference type="NCBI Taxonomy" id="2052148"/>
    <lineage>
        <taxon>Bacteria</taxon>
        <taxon>Bacteria division WOR-3</taxon>
    </lineage>
</organism>
<reference evidence="1" key="1">
    <citation type="journal article" date="2020" name="mSystems">
        <title>Genome- and Community-Level Interaction Insights into Carbon Utilization and Element Cycling Functions of Hydrothermarchaeota in Hydrothermal Sediment.</title>
        <authorList>
            <person name="Zhou Z."/>
            <person name="Liu Y."/>
            <person name="Xu W."/>
            <person name="Pan J."/>
            <person name="Luo Z.H."/>
            <person name="Li M."/>
        </authorList>
    </citation>
    <scope>NUCLEOTIDE SEQUENCE [LARGE SCALE GENOMIC DNA]</scope>
    <source>
        <strain evidence="1">HyVt-237</strain>
    </source>
</reference>
<sequence length="577" mass="62329">WNIWYANGYRAAFEISGNELYCLYHHALTDSLLVQDLDDDGGVPPTRWGSSDGDHSWVSSYMVFMGIYNLADSLLLRDAGIGAFLSPEAGGLYFLGDTLFLSFRALNYGLSSINGLAIHVEGPVAHDTVIDLPLGGTDTLEVPQAWVPSDSGSFELKAYTELPGDGRNSNDTASLHIRVHPYLEVTGEVVDGNAGSGIGAVLYFDLLGDSCIFWDSTTTDPLTGEFSITLTDTAFAVTIMPAVPYPVDLETLYVAPDSAGYFQFILYPADLLLVNADSLSRFSDYYTASLDSLGVTYVLWKAREDGIFPLQAMGEFATRTILFFTGNSRDVALTSEEMDSLASFLDSGGNLLLTGQNIGECAGTTSFYADCLGAHFLQGTYPGYMAYGITGDSLGSMFSSFFTAGQGGAQNQNSRDEVESCGDSHLFLSYDESGTGGAAVWREDVVTGSKLVYFAFGLEGVSGVPSQPQYMTRTGILRVVLNWFGIETGTEEGRYGEPIGFSLYPNPAGDEVFLACPKGKGATAVLYDASGRRIRGYRLSGGERARIELRRNDGSPLPSGVYFLRVGSKCRTFLHLR</sequence>
<feature type="non-terminal residue" evidence="1">
    <location>
        <position position="1"/>
    </location>
</feature>
<evidence type="ECO:0000313" key="1">
    <source>
        <dbReference type="EMBL" id="HDM90280.1"/>
    </source>
</evidence>
<dbReference type="Proteomes" id="UP000885931">
    <property type="component" value="Unassembled WGS sequence"/>
</dbReference>
<dbReference type="EMBL" id="DRBW01000146">
    <property type="protein sequence ID" value="HDM90280.1"/>
    <property type="molecule type" value="Genomic_DNA"/>
</dbReference>
<comment type="caution">
    <text evidence="1">The sequence shown here is derived from an EMBL/GenBank/DDBJ whole genome shotgun (WGS) entry which is preliminary data.</text>
</comment>
<accession>A0A7C1BFN2</accession>
<proteinExistence type="predicted"/>
<dbReference type="AlphaFoldDB" id="A0A7C1BFN2"/>
<name>A0A7C1BFN2_UNCW3</name>
<dbReference type="NCBIfam" id="TIGR04183">
    <property type="entry name" value="Por_Secre_tail"/>
    <property type="match status" value="1"/>
</dbReference>